<evidence type="ECO:0000256" key="1">
    <source>
        <dbReference type="SAM" id="SignalP"/>
    </source>
</evidence>
<dbReference type="PROSITE" id="PS51257">
    <property type="entry name" value="PROKAR_LIPOPROTEIN"/>
    <property type="match status" value="1"/>
</dbReference>
<dbReference type="AlphaFoldDB" id="A0AAW9SD01"/>
<dbReference type="EMBL" id="JBDKWZ010000013">
    <property type="protein sequence ID" value="MEN7550380.1"/>
    <property type="molecule type" value="Genomic_DNA"/>
</dbReference>
<sequence length="176" mass="20130">MNPAKFTKSLLCSLLLIFALSSCSKKDPDPVKNEITVDNQTYSLLDGYIIDYGAYDMHYNFDFYIGDSDYDEDKEDFVDPSMIIYIELFSPGTTEFKAGTYEFIASSNSSVDREGKHFFEFGVFATKGESELYVEGGTVKITKVTSEHYFEIHYDLILENGKILKGDYRGELTYFK</sequence>
<dbReference type="RefSeq" id="WP_346823161.1">
    <property type="nucleotide sequence ID" value="NZ_JBDKWZ010000013.1"/>
</dbReference>
<evidence type="ECO:0000313" key="2">
    <source>
        <dbReference type="EMBL" id="MEN7550380.1"/>
    </source>
</evidence>
<comment type="caution">
    <text evidence="2">The sequence shown here is derived from an EMBL/GenBank/DDBJ whole genome shotgun (WGS) entry which is preliminary data.</text>
</comment>
<name>A0AAW9SD01_9BACT</name>
<feature type="chain" id="PRO_5043623062" evidence="1">
    <location>
        <begin position="25"/>
        <end position="176"/>
    </location>
</feature>
<protein>
    <submittedName>
        <fullName evidence="2">Uncharacterized protein</fullName>
    </submittedName>
</protein>
<keyword evidence="1" id="KW-0732">Signal</keyword>
<accession>A0AAW9SD01</accession>
<gene>
    <name evidence="2" type="ORF">AAG747_20850</name>
</gene>
<proteinExistence type="predicted"/>
<keyword evidence="3" id="KW-1185">Reference proteome</keyword>
<feature type="signal peptide" evidence="1">
    <location>
        <begin position="1"/>
        <end position="24"/>
    </location>
</feature>
<organism evidence="2 3">
    <name type="scientific">Rapidithrix thailandica</name>
    <dbReference type="NCBI Taxonomy" id="413964"/>
    <lineage>
        <taxon>Bacteria</taxon>
        <taxon>Pseudomonadati</taxon>
        <taxon>Bacteroidota</taxon>
        <taxon>Cytophagia</taxon>
        <taxon>Cytophagales</taxon>
        <taxon>Flammeovirgaceae</taxon>
        <taxon>Rapidithrix</taxon>
    </lineage>
</organism>
<reference evidence="2 3" key="1">
    <citation type="submission" date="2024-04" db="EMBL/GenBank/DDBJ databases">
        <title>Novel genus in family Flammeovirgaceae.</title>
        <authorList>
            <person name="Nguyen T.H."/>
            <person name="Vuong T.Q."/>
            <person name="Le H."/>
            <person name="Kim S.-G."/>
        </authorList>
    </citation>
    <scope>NUCLEOTIDE SEQUENCE [LARGE SCALE GENOMIC DNA]</scope>
    <source>
        <strain evidence="2 3">JCM 23209</strain>
    </source>
</reference>
<dbReference type="Proteomes" id="UP001403385">
    <property type="component" value="Unassembled WGS sequence"/>
</dbReference>
<evidence type="ECO:0000313" key="3">
    <source>
        <dbReference type="Proteomes" id="UP001403385"/>
    </source>
</evidence>